<proteinExistence type="predicted"/>
<dbReference type="PANTHER" id="PTHR28141">
    <property type="entry name" value="2',3'-CYCLIC-NUCLEOTIDE 3'-PHOSPHODIESTERASE"/>
    <property type="match status" value="1"/>
</dbReference>
<sequence length="172" mass="19994">MKYFVFALLPEDKIFNEYQLLINKYSRELNTPSFEPHITIYKRIVGKEKPIIQRVQEAVENTEKLQIELTEVSISTTYYQCIFARVKVTPELLNLHTNIGRQLGKKEAYMYMPHMSLVHGNLKSDKKFELAENIKLGTTRFVADKVVIVSADKNDPKTWGHVAEFFLSNKLP</sequence>
<evidence type="ECO:0000313" key="1">
    <source>
        <dbReference type="EMBL" id="KKQ35037.1"/>
    </source>
</evidence>
<organism evidence="1 2">
    <name type="scientific">candidate division WS6 bacterium GW2011_GWA2_37_6</name>
    <dbReference type="NCBI Taxonomy" id="1619087"/>
    <lineage>
        <taxon>Bacteria</taxon>
        <taxon>Candidatus Dojkabacteria</taxon>
    </lineage>
</organism>
<gene>
    <name evidence="1" type="ORF">US52_C0038G0007</name>
</gene>
<dbReference type="InterPro" id="IPR009097">
    <property type="entry name" value="Cyclic_Pdiesterase"/>
</dbReference>
<name>A0A0G0GYA8_9BACT</name>
<evidence type="ECO:0000313" key="2">
    <source>
        <dbReference type="Proteomes" id="UP000034852"/>
    </source>
</evidence>
<dbReference type="InterPro" id="IPR012386">
    <property type="entry name" value="Cyclic-nucl_3Pdiesterase"/>
</dbReference>
<accession>A0A0G0GYA8</accession>
<dbReference type="SUPFAM" id="SSF55144">
    <property type="entry name" value="LigT-like"/>
    <property type="match status" value="1"/>
</dbReference>
<dbReference type="Pfam" id="PF07823">
    <property type="entry name" value="CPDase"/>
    <property type="match status" value="1"/>
</dbReference>
<dbReference type="Proteomes" id="UP000034852">
    <property type="component" value="Unassembled WGS sequence"/>
</dbReference>
<comment type="caution">
    <text evidence="1">The sequence shown here is derived from an EMBL/GenBank/DDBJ whole genome shotgun (WGS) entry which is preliminary data.</text>
</comment>
<dbReference type="PANTHER" id="PTHR28141:SF1">
    <property type="entry name" value="2',3'-CYCLIC-NUCLEOTIDE 3'-PHOSPHODIESTERASE"/>
    <property type="match status" value="1"/>
</dbReference>
<dbReference type="GO" id="GO:0004113">
    <property type="term" value="F:2',3'-cyclic-nucleotide 3'-phosphodiesterase activity"/>
    <property type="evidence" value="ECO:0007669"/>
    <property type="project" value="TreeGrafter"/>
</dbReference>
<dbReference type="Gene3D" id="3.90.1140.10">
    <property type="entry name" value="Cyclic phosphodiesterase"/>
    <property type="match status" value="1"/>
</dbReference>
<dbReference type="EMBL" id="LBTH01000038">
    <property type="protein sequence ID" value="KKQ35037.1"/>
    <property type="molecule type" value="Genomic_DNA"/>
</dbReference>
<reference evidence="1 2" key="1">
    <citation type="journal article" date="2015" name="Nature">
        <title>rRNA introns, odd ribosomes, and small enigmatic genomes across a large radiation of phyla.</title>
        <authorList>
            <person name="Brown C.T."/>
            <person name="Hug L.A."/>
            <person name="Thomas B.C."/>
            <person name="Sharon I."/>
            <person name="Castelle C.J."/>
            <person name="Singh A."/>
            <person name="Wilkins M.J."/>
            <person name="Williams K.H."/>
            <person name="Banfield J.F."/>
        </authorList>
    </citation>
    <scope>NUCLEOTIDE SEQUENCE [LARGE SCALE GENOMIC DNA]</scope>
</reference>
<dbReference type="AlphaFoldDB" id="A0A0G0GYA8"/>
<protein>
    <submittedName>
        <fullName evidence="1">Cyclic phosphodiesterase</fullName>
    </submittedName>
</protein>
<dbReference type="GO" id="GO:0009187">
    <property type="term" value="P:cyclic nucleotide metabolic process"/>
    <property type="evidence" value="ECO:0007669"/>
    <property type="project" value="TreeGrafter"/>
</dbReference>